<comment type="similarity">
    <text evidence="1 9">Belongs to the guanylate kinase family.</text>
</comment>
<dbReference type="GO" id="GO:0005524">
    <property type="term" value="F:ATP binding"/>
    <property type="evidence" value="ECO:0007669"/>
    <property type="project" value="UniProtKB-UniRule"/>
</dbReference>
<comment type="function">
    <text evidence="9">Essential for recycling GMP and indirectly, cGMP.</text>
</comment>
<evidence type="ECO:0000256" key="1">
    <source>
        <dbReference type="ARBA" id="ARBA00005790"/>
    </source>
</evidence>
<dbReference type="Pfam" id="PF00625">
    <property type="entry name" value="Guanylate_kin"/>
    <property type="match status" value="1"/>
</dbReference>
<evidence type="ECO:0000259" key="10">
    <source>
        <dbReference type="PROSITE" id="PS50052"/>
    </source>
</evidence>
<dbReference type="PANTHER" id="PTHR23117">
    <property type="entry name" value="GUANYLATE KINASE-RELATED"/>
    <property type="match status" value="1"/>
</dbReference>
<dbReference type="Gene3D" id="3.30.63.10">
    <property type="entry name" value="Guanylate Kinase phosphate binding domain"/>
    <property type="match status" value="1"/>
</dbReference>
<keyword evidence="7 9" id="KW-0067">ATP-binding</keyword>
<dbReference type="InterPro" id="IPR008144">
    <property type="entry name" value="Guanylate_kin-like_dom"/>
</dbReference>
<dbReference type="NCBIfam" id="NF011325">
    <property type="entry name" value="PRK14738.1"/>
    <property type="match status" value="1"/>
</dbReference>
<dbReference type="EMBL" id="DSXR01000036">
    <property type="protein sequence ID" value="HGS86508.1"/>
    <property type="molecule type" value="Genomic_DNA"/>
</dbReference>
<feature type="domain" description="Guanylate kinase-like" evidence="10">
    <location>
        <begin position="14"/>
        <end position="194"/>
    </location>
</feature>
<comment type="subcellular location">
    <subcellularLocation>
        <location evidence="9">Cytoplasm</location>
    </subcellularLocation>
</comment>
<dbReference type="SMART" id="SM00072">
    <property type="entry name" value="GuKc"/>
    <property type="match status" value="1"/>
</dbReference>
<dbReference type="NCBIfam" id="TIGR03263">
    <property type="entry name" value="guanyl_kin"/>
    <property type="match status" value="1"/>
</dbReference>
<accession>A0A7C4Q1C1</accession>
<dbReference type="GO" id="GO:0005829">
    <property type="term" value="C:cytosol"/>
    <property type="evidence" value="ECO:0007669"/>
    <property type="project" value="TreeGrafter"/>
</dbReference>
<reference evidence="11" key="1">
    <citation type="journal article" date="2020" name="mSystems">
        <title>Genome- and Community-Level Interaction Insights into Carbon Utilization and Element Cycling Functions of Hydrothermarchaeota in Hydrothermal Sediment.</title>
        <authorList>
            <person name="Zhou Z."/>
            <person name="Liu Y."/>
            <person name="Xu W."/>
            <person name="Pan J."/>
            <person name="Luo Z.H."/>
            <person name="Li M."/>
        </authorList>
    </citation>
    <scope>NUCLEOTIDE SEQUENCE [LARGE SCALE GENOMIC DNA]</scope>
    <source>
        <strain evidence="11">SpSt-556</strain>
    </source>
</reference>
<dbReference type="AlphaFoldDB" id="A0A7C4Q1C1"/>
<evidence type="ECO:0000256" key="3">
    <source>
        <dbReference type="ARBA" id="ARBA00016296"/>
    </source>
</evidence>
<dbReference type="Gene3D" id="3.40.50.300">
    <property type="entry name" value="P-loop containing nucleotide triphosphate hydrolases"/>
    <property type="match status" value="1"/>
</dbReference>
<protein>
    <recommendedName>
        <fullName evidence="3 9">Guanylate kinase</fullName>
        <ecNumber evidence="2 9">2.7.4.8</ecNumber>
    </recommendedName>
    <alternativeName>
        <fullName evidence="8 9">GMP kinase</fullName>
    </alternativeName>
</protein>
<keyword evidence="6 9" id="KW-0418">Kinase</keyword>
<evidence type="ECO:0000256" key="4">
    <source>
        <dbReference type="ARBA" id="ARBA00022679"/>
    </source>
</evidence>
<dbReference type="InterPro" id="IPR027417">
    <property type="entry name" value="P-loop_NTPase"/>
</dbReference>
<evidence type="ECO:0000256" key="9">
    <source>
        <dbReference type="HAMAP-Rule" id="MF_00328"/>
    </source>
</evidence>
<evidence type="ECO:0000313" key="11">
    <source>
        <dbReference type="EMBL" id="HGS86508.1"/>
    </source>
</evidence>
<keyword evidence="5 9" id="KW-0547">Nucleotide-binding</keyword>
<dbReference type="PROSITE" id="PS50052">
    <property type="entry name" value="GUANYLATE_KINASE_2"/>
    <property type="match status" value="1"/>
</dbReference>
<keyword evidence="9" id="KW-0963">Cytoplasm</keyword>
<evidence type="ECO:0000256" key="8">
    <source>
        <dbReference type="ARBA" id="ARBA00030128"/>
    </source>
</evidence>
<dbReference type="PANTHER" id="PTHR23117:SF13">
    <property type="entry name" value="GUANYLATE KINASE"/>
    <property type="match status" value="1"/>
</dbReference>
<dbReference type="InterPro" id="IPR008145">
    <property type="entry name" value="GK/Ca_channel_bsu"/>
</dbReference>
<evidence type="ECO:0000256" key="5">
    <source>
        <dbReference type="ARBA" id="ARBA00022741"/>
    </source>
</evidence>
<dbReference type="CDD" id="cd00071">
    <property type="entry name" value="GMPK"/>
    <property type="match status" value="1"/>
</dbReference>
<proteinExistence type="inferred from homology"/>
<evidence type="ECO:0000256" key="7">
    <source>
        <dbReference type="ARBA" id="ARBA00022840"/>
    </source>
</evidence>
<dbReference type="EC" id="2.7.4.8" evidence="2 9"/>
<evidence type="ECO:0000256" key="6">
    <source>
        <dbReference type="ARBA" id="ARBA00022777"/>
    </source>
</evidence>
<dbReference type="GO" id="GO:0004385">
    <property type="term" value="F:GMP kinase activity"/>
    <property type="evidence" value="ECO:0007669"/>
    <property type="project" value="UniProtKB-UniRule"/>
</dbReference>
<dbReference type="InterPro" id="IPR017665">
    <property type="entry name" value="Guanylate_kinase"/>
</dbReference>
<gene>
    <name evidence="9" type="primary">gmk</name>
    <name evidence="11" type="ORF">ENT17_02710</name>
</gene>
<dbReference type="FunFam" id="3.30.63.10:FF:000002">
    <property type="entry name" value="Guanylate kinase 1"/>
    <property type="match status" value="1"/>
</dbReference>
<comment type="catalytic activity">
    <reaction evidence="9">
        <text>GMP + ATP = GDP + ADP</text>
        <dbReference type="Rhea" id="RHEA:20780"/>
        <dbReference type="ChEBI" id="CHEBI:30616"/>
        <dbReference type="ChEBI" id="CHEBI:58115"/>
        <dbReference type="ChEBI" id="CHEBI:58189"/>
        <dbReference type="ChEBI" id="CHEBI:456216"/>
        <dbReference type="EC" id="2.7.4.8"/>
    </reaction>
</comment>
<feature type="binding site" evidence="9">
    <location>
        <begin position="21"/>
        <end position="28"/>
    </location>
    <ligand>
        <name>ATP</name>
        <dbReference type="ChEBI" id="CHEBI:30616"/>
    </ligand>
</feature>
<dbReference type="HAMAP" id="MF_00328">
    <property type="entry name" value="Guanylate_kinase"/>
    <property type="match status" value="1"/>
</dbReference>
<keyword evidence="4 9" id="KW-0808">Transferase</keyword>
<dbReference type="SUPFAM" id="SSF52540">
    <property type="entry name" value="P-loop containing nucleoside triphosphate hydrolases"/>
    <property type="match status" value="1"/>
</dbReference>
<comment type="caution">
    <text evidence="11">The sequence shown here is derived from an EMBL/GenBank/DDBJ whole genome shotgun (WGS) entry which is preliminary data.</text>
</comment>
<organism evidence="11">
    <name type="scientific">Bellilinea caldifistulae</name>
    <dbReference type="NCBI Taxonomy" id="360411"/>
    <lineage>
        <taxon>Bacteria</taxon>
        <taxon>Bacillati</taxon>
        <taxon>Chloroflexota</taxon>
        <taxon>Anaerolineae</taxon>
        <taxon>Anaerolineales</taxon>
        <taxon>Anaerolineaceae</taxon>
        <taxon>Bellilinea</taxon>
    </lineage>
</organism>
<evidence type="ECO:0000256" key="2">
    <source>
        <dbReference type="ARBA" id="ARBA00012961"/>
    </source>
</evidence>
<sequence length="207" mass="23393">MPHSSASLLPGQSPLLVVISGPSGVGKDTVIQELKKRNLPLHVVVTATDRKPRPNEVDGVDYHFVSTARFEEMIRNHELIEYARVYDDYKGIPKREVSDAMHSGKDVIFRVDVQGAARLRQLFPEAVMIFLLPASFEELEARLTARHTETPATLQKRIQTAQEEMKRLPEFEYAVVNADGQLEKTIDQILAILTAEHLKVHPRTYSL</sequence>
<name>A0A7C4Q1C1_9CHLR</name>